<feature type="region of interest" description="Disordered" evidence="5">
    <location>
        <begin position="646"/>
        <end position="709"/>
    </location>
</feature>
<feature type="compositionally biased region" description="Low complexity" evidence="5">
    <location>
        <begin position="665"/>
        <end position="676"/>
    </location>
</feature>
<dbReference type="SMART" id="SM00033">
    <property type="entry name" value="CH"/>
    <property type="match status" value="1"/>
</dbReference>
<dbReference type="GO" id="GO:0046872">
    <property type="term" value="F:metal ion binding"/>
    <property type="evidence" value="ECO:0007669"/>
    <property type="project" value="UniProtKB-KW"/>
</dbReference>
<evidence type="ECO:0000313" key="8">
    <source>
        <dbReference type="Proteomes" id="UP000695023"/>
    </source>
</evidence>
<keyword evidence="3 4" id="KW-0440">LIM domain</keyword>
<evidence type="ECO:0000259" key="7">
    <source>
        <dbReference type="PROSITE" id="PS50023"/>
    </source>
</evidence>
<feature type="compositionally biased region" description="Basic and acidic residues" evidence="5">
    <location>
        <begin position="1153"/>
        <end position="1163"/>
    </location>
</feature>
<feature type="compositionally biased region" description="Polar residues" evidence="5">
    <location>
        <begin position="1600"/>
        <end position="1610"/>
    </location>
</feature>
<dbReference type="RefSeq" id="XP_005727050.1">
    <property type="nucleotide sequence ID" value="XM_005726993.1"/>
</dbReference>
<feature type="compositionally biased region" description="Polar residues" evidence="5">
    <location>
        <begin position="269"/>
        <end position="285"/>
    </location>
</feature>
<dbReference type="SMART" id="SM00132">
    <property type="entry name" value="LIM"/>
    <property type="match status" value="1"/>
</dbReference>
<dbReference type="Gene3D" id="1.10.418.10">
    <property type="entry name" value="Calponin-like domain"/>
    <property type="match status" value="1"/>
</dbReference>
<feature type="compositionally biased region" description="Low complexity" evidence="5">
    <location>
        <begin position="1224"/>
        <end position="1238"/>
    </location>
</feature>
<feature type="compositionally biased region" description="Acidic residues" evidence="5">
    <location>
        <begin position="689"/>
        <end position="699"/>
    </location>
</feature>
<feature type="compositionally biased region" description="Polar residues" evidence="5">
    <location>
        <begin position="778"/>
        <end position="792"/>
    </location>
</feature>
<feature type="compositionally biased region" description="Basic and acidic residues" evidence="5">
    <location>
        <begin position="235"/>
        <end position="266"/>
    </location>
</feature>
<keyword evidence="1 4" id="KW-0479">Metal-binding</keyword>
<feature type="region of interest" description="Disordered" evidence="5">
    <location>
        <begin position="1145"/>
        <end position="1313"/>
    </location>
</feature>
<dbReference type="PANTHER" id="PTHR15551">
    <property type="entry name" value="LIM DOMAIN ONLY 7"/>
    <property type="match status" value="1"/>
</dbReference>
<dbReference type="Gene3D" id="2.10.110.10">
    <property type="entry name" value="Cysteine Rich Protein"/>
    <property type="match status" value="1"/>
</dbReference>
<feature type="compositionally biased region" description="Basic and acidic residues" evidence="5">
    <location>
        <begin position="410"/>
        <end position="425"/>
    </location>
</feature>
<feature type="compositionally biased region" description="Basic and acidic residues" evidence="5">
    <location>
        <begin position="898"/>
        <end position="909"/>
    </location>
</feature>
<dbReference type="PROSITE" id="PS50021">
    <property type="entry name" value="CH"/>
    <property type="match status" value="1"/>
</dbReference>
<evidence type="ECO:0000313" key="9">
    <source>
        <dbReference type="RefSeq" id="XP_005727050.1"/>
    </source>
</evidence>
<feature type="compositionally biased region" description="Basic and acidic residues" evidence="5">
    <location>
        <begin position="447"/>
        <end position="458"/>
    </location>
</feature>
<dbReference type="Pfam" id="PF00412">
    <property type="entry name" value="LIM"/>
    <property type="match status" value="1"/>
</dbReference>
<organism evidence="8 9">
    <name type="scientific">Pundamilia nyererei</name>
    <dbReference type="NCBI Taxonomy" id="303518"/>
    <lineage>
        <taxon>Eukaryota</taxon>
        <taxon>Metazoa</taxon>
        <taxon>Chordata</taxon>
        <taxon>Craniata</taxon>
        <taxon>Vertebrata</taxon>
        <taxon>Euteleostomi</taxon>
        <taxon>Actinopterygii</taxon>
        <taxon>Neopterygii</taxon>
        <taxon>Teleostei</taxon>
        <taxon>Neoteleostei</taxon>
        <taxon>Acanthomorphata</taxon>
        <taxon>Ovalentaria</taxon>
        <taxon>Cichlomorphae</taxon>
        <taxon>Cichliformes</taxon>
        <taxon>Cichlidae</taxon>
        <taxon>African cichlids</taxon>
        <taxon>Pseudocrenilabrinae</taxon>
        <taxon>Haplochromini</taxon>
        <taxon>Pundamilia</taxon>
    </lineage>
</organism>
<feature type="region of interest" description="Disordered" evidence="5">
    <location>
        <begin position="169"/>
        <end position="311"/>
    </location>
</feature>
<dbReference type="InterPro" id="IPR001781">
    <property type="entry name" value="Znf_LIM"/>
</dbReference>
<feature type="compositionally biased region" description="Basic and acidic residues" evidence="5">
    <location>
        <begin position="700"/>
        <end position="709"/>
    </location>
</feature>
<evidence type="ECO:0000259" key="6">
    <source>
        <dbReference type="PROSITE" id="PS50021"/>
    </source>
</evidence>
<proteinExistence type="predicted"/>
<keyword evidence="2 4" id="KW-0862">Zinc</keyword>
<dbReference type="GO" id="GO:0032034">
    <property type="term" value="F:myosin II head/neck binding"/>
    <property type="evidence" value="ECO:0007669"/>
    <property type="project" value="TreeGrafter"/>
</dbReference>
<dbReference type="CDD" id="cd08368">
    <property type="entry name" value="LIM"/>
    <property type="match status" value="1"/>
</dbReference>
<gene>
    <name evidence="9" type="primary">LOC102205590</name>
</gene>
<feature type="compositionally biased region" description="Low complexity" evidence="5">
    <location>
        <begin position="1347"/>
        <end position="1359"/>
    </location>
</feature>
<feature type="region of interest" description="Disordered" evidence="5">
    <location>
        <begin position="1342"/>
        <end position="1404"/>
    </location>
</feature>
<evidence type="ECO:0000256" key="1">
    <source>
        <dbReference type="ARBA" id="ARBA00022723"/>
    </source>
</evidence>
<dbReference type="InterPro" id="IPR036872">
    <property type="entry name" value="CH_dom_sf"/>
</dbReference>
<dbReference type="GO" id="GO:0051893">
    <property type="term" value="P:regulation of focal adhesion assembly"/>
    <property type="evidence" value="ECO:0007669"/>
    <property type="project" value="TreeGrafter"/>
</dbReference>
<accession>A0A9Y3R418</accession>
<dbReference type="InterPro" id="IPR001715">
    <property type="entry name" value="CH_dom"/>
</dbReference>
<sequence length="1717" mass="190264">MASPGASGDSPNAPREQEPLEQHHPEPACREAQKWIEAVTGKSFGDKDFRSALENGILLCELLSAIKPGLVKKINRLPTPIAGLDNLSVFLRGCEELGLKGAQLFDPGDLQDTSIRANLKDSDCNRKLKNVLNTVYWLGKAASGCASYSGPTLNLKEFEGLLAQMKLESEEGGDSSQKRSVRDSGYDCWDSERSESLSPPRHTRDNSLDSLDSFGSRSQHSPSPDVVNRGNSDGRGSDSEADAPNRKPDVRKDDMLARRTSSKEARSSVPFNQFLPNRTNATSYVPTPRRKPHTEEREQRSQPQATADQCKKITLLHKTSKTVTWAPENNGEKQEEEVVTQEVLEQRRMQKLEKAGIKVLPAVVRYSSPPETEEKEPRSPSPNIILRRDNDFLSSQKSAWDSPSDGEEEAAVRKVPDVQKDDLASRRAHRGTVAPKVHQFIPPPLCTDKDRERWEGIRRASQQMLQEKEISEKEAVADIITRKDNPFLNSPSCHEEEEDEEDEGHEGKVKAMPNKQKDDLARRRAQSRPLPHRDGPVSFVSSSMSQADMQKWERLRMSEPSDTSPGPVCQACLVKNYGGPFSGSAKAGRGQGKVVTFGGVTEIEQPIDTVMSSEGEETELLRRLLSKATVAMPTIGLGSQLSEWERSQVVGADPNQTTSPSDDLPPWTTKATPTPAEIDARLAQYEGRSEEEEEEEEEEGRVPDLQKDDMMARRTGVFHKQSASTVTYNRFLPLPSSKRCTQGEVTTDAAPQNKKKVQADRSKKLDVRVEHQQPMEAPQQQVETTVIRSASQGEWEYGDNEDECGENVPAPDPEKDDMMARRTGSFQKASTAKRNQFLPVPGSVKYNISPVSAMKQLHSRPKLTEKKEGESSIVAVAAEPQALPSKAPTSPTFAVLRERREEKEEKQESEGAMVPNTSATVTAEPLFSPSLVPAPSPGPAQVCSVKSGLEKQKVEERVEEKAEVEERKKDVNEKPRKKPFWLEDDELPPMMMSRRVAFMSEDTESVSMGDMLNEEEVGHLPSLSQSRHEHMHEQYNNFLEDEDHWQDDLARWKNRRRSASQDLIRKEEERKKIEKRMKGEGRDGNKRKSIKTYKEIVEEKERREADLCEAYRSAATPEEAALVLQRYALRFTISDAVLDTLKLPRSTSTPKNELNELDKEQKPESPVNNAEMSEALRQPESSVNNAEMSEALRQPESHVGTNQEHMKPEEIETDTSDQQEKLATSPLTPNSPTSPLSTVTDSLSASPQSLEFNEPQTQLMESPTAQQAAITGDPQPQTKHTSPQSAQGQPHPTQSANALPSPPSVSSRPIPLLAAKPYCQPGAVLPGHKPIKDGLVRVNGEETEELTVSTPPTSPQHSPQETKDVLSKEAEKDAPPVEAVKSAETAEQQPTETEKSTPSSGSAISSLIEGRNCIITTTIVTELTQKVVEPLHTDTQNDGEVETTGLFEKPEDEKNTQPSSTPSSMEEYSPTVSEGLEESSVTEQYQREQEKLMKEWEKAQLEVEEEERKHNEEERRILEETVTPLNPTGLLNQVSGQTATTSPGTENDNTKGKNVPLQHNGQKISTGNEDQHASKLHFFQDSGADVEPSKKQELWKTASLDRNTQLNQGQVVKRSGSHDGVTSEQQSSSPKPQPPSPSRCVSGKRLCTGCSQPLGKGAAMIIDTLGLFFHMHCFKCGLCGVQLGDATAGTDVRIRKGMLSCHECYIASRGRGQPTTL</sequence>
<name>A0A9Y3R418_9CICH</name>
<dbReference type="GO" id="GO:0051496">
    <property type="term" value="P:positive regulation of stress fiber assembly"/>
    <property type="evidence" value="ECO:0007669"/>
    <property type="project" value="TreeGrafter"/>
</dbReference>
<feature type="compositionally biased region" description="Polar residues" evidence="5">
    <location>
        <begin position="208"/>
        <end position="222"/>
    </location>
</feature>
<feature type="region of interest" description="Disordered" evidence="5">
    <location>
        <begin position="1"/>
        <end position="28"/>
    </location>
</feature>
<feature type="compositionally biased region" description="Polar residues" evidence="5">
    <location>
        <begin position="1557"/>
        <end position="1568"/>
    </location>
</feature>
<feature type="compositionally biased region" description="Basic and acidic residues" evidence="5">
    <location>
        <begin position="757"/>
        <end position="773"/>
    </location>
</feature>
<feature type="compositionally biased region" description="Polar residues" evidence="5">
    <location>
        <begin position="392"/>
        <end position="401"/>
    </location>
</feature>
<feature type="region of interest" description="Disordered" evidence="5">
    <location>
        <begin position="1431"/>
        <end position="1570"/>
    </location>
</feature>
<feature type="compositionally biased region" description="Basic and acidic residues" evidence="5">
    <location>
        <begin position="1485"/>
        <end position="1519"/>
    </location>
</feature>
<feature type="compositionally biased region" description="Basic and acidic residues" evidence="5">
    <location>
        <begin position="1360"/>
        <end position="1375"/>
    </location>
</feature>
<dbReference type="InterPro" id="IPR031865">
    <property type="entry name" value="DUF4757"/>
</dbReference>
<evidence type="ECO:0000256" key="2">
    <source>
        <dbReference type="ARBA" id="ARBA00022833"/>
    </source>
</evidence>
<dbReference type="PANTHER" id="PTHR15551:SF4">
    <property type="entry name" value="LIM AND CALPONIN HOMOLOGY DOMAINS-CONTAINING PROTEIN 1 ISOFORM X1"/>
    <property type="match status" value="1"/>
</dbReference>
<feature type="region of interest" description="Disordered" evidence="5">
    <location>
        <begin position="362"/>
        <end position="544"/>
    </location>
</feature>
<dbReference type="Pfam" id="PF00307">
    <property type="entry name" value="CH"/>
    <property type="match status" value="1"/>
</dbReference>
<reference evidence="9" key="1">
    <citation type="submission" date="2025-08" db="UniProtKB">
        <authorList>
            <consortium name="RefSeq"/>
        </authorList>
    </citation>
    <scope>IDENTIFICATION</scope>
</reference>
<dbReference type="FunFam" id="1.10.418.10:FF:000038">
    <property type="entry name" value="LIM and calponin homology domains-containing protein 1"/>
    <property type="match status" value="1"/>
</dbReference>
<feature type="compositionally biased region" description="Polar residues" evidence="5">
    <location>
        <begin position="1239"/>
        <end position="1298"/>
    </location>
</feature>
<dbReference type="PROSITE" id="PS00478">
    <property type="entry name" value="LIM_DOMAIN_1"/>
    <property type="match status" value="1"/>
</dbReference>
<feature type="compositionally biased region" description="Low complexity" evidence="5">
    <location>
        <begin position="1304"/>
        <end position="1313"/>
    </location>
</feature>
<feature type="region of interest" description="Disordered" evidence="5">
    <location>
        <begin position="1068"/>
        <end position="1087"/>
    </location>
</feature>
<protein>
    <submittedName>
        <fullName evidence="9">LIM and calponin homology domains-containing protein 1-like isoform X3</fullName>
    </submittedName>
</protein>
<evidence type="ECO:0000256" key="4">
    <source>
        <dbReference type="PROSITE-ProRule" id="PRU00125"/>
    </source>
</evidence>
<feature type="compositionally biased region" description="Basic and acidic residues" evidence="5">
    <location>
        <begin position="948"/>
        <end position="974"/>
    </location>
</feature>
<feature type="compositionally biased region" description="Basic and acidic residues" evidence="5">
    <location>
        <begin position="176"/>
        <end position="195"/>
    </location>
</feature>
<dbReference type="PROSITE" id="PS50023">
    <property type="entry name" value="LIM_DOMAIN_2"/>
    <property type="match status" value="1"/>
</dbReference>
<feature type="compositionally biased region" description="Basic and acidic residues" evidence="5">
    <location>
        <begin position="15"/>
        <end position="28"/>
    </location>
</feature>
<keyword evidence="8" id="KW-1185">Reference proteome</keyword>
<dbReference type="Proteomes" id="UP000695023">
    <property type="component" value="Unplaced"/>
</dbReference>
<feature type="compositionally biased region" description="Acidic residues" evidence="5">
    <location>
        <begin position="796"/>
        <end position="805"/>
    </location>
</feature>
<feature type="compositionally biased region" description="Polar residues" evidence="5">
    <location>
        <begin position="1523"/>
        <end position="1547"/>
    </location>
</feature>
<dbReference type="GO" id="GO:0001725">
    <property type="term" value="C:stress fiber"/>
    <property type="evidence" value="ECO:0007669"/>
    <property type="project" value="TreeGrafter"/>
</dbReference>
<feature type="region of interest" description="Disordered" evidence="5">
    <location>
        <begin position="898"/>
        <end position="974"/>
    </location>
</feature>
<feature type="compositionally biased region" description="Basic and acidic residues" evidence="5">
    <location>
        <begin position="466"/>
        <end position="485"/>
    </location>
</feature>
<feature type="domain" description="LIM zinc-binding" evidence="7">
    <location>
        <begin position="1645"/>
        <end position="1711"/>
    </location>
</feature>
<dbReference type="SUPFAM" id="SSF47576">
    <property type="entry name" value="Calponin-homology domain, CH-domain"/>
    <property type="match status" value="1"/>
</dbReference>
<feature type="compositionally biased region" description="Polar residues" evidence="5">
    <location>
        <begin position="1456"/>
        <end position="1472"/>
    </location>
</feature>
<dbReference type="GeneID" id="102205590"/>
<feature type="region of interest" description="Disordered" evidence="5">
    <location>
        <begin position="734"/>
        <end position="818"/>
    </location>
</feature>
<dbReference type="Pfam" id="PF15949">
    <property type="entry name" value="DUF4757"/>
    <property type="match status" value="2"/>
</dbReference>
<feature type="compositionally biased region" description="Basic and acidic residues" evidence="5">
    <location>
        <begin position="505"/>
        <end position="522"/>
    </location>
</feature>
<feature type="domain" description="Calponin-homology (CH)" evidence="6">
    <location>
        <begin position="26"/>
        <end position="143"/>
    </location>
</feature>
<feature type="region of interest" description="Disordered" evidence="5">
    <location>
        <begin position="1599"/>
        <end position="1642"/>
    </location>
</feature>
<evidence type="ECO:0000256" key="3">
    <source>
        <dbReference type="ARBA" id="ARBA00023038"/>
    </source>
</evidence>
<feature type="compositionally biased region" description="Acidic residues" evidence="5">
    <location>
        <begin position="495"/>
        <end position="504"/>
    </location>
</feature>
<evidence type="ECO:0000256" key="5">
    <source>
        <dbReference type="SAM" id="MobiDB-lite"/>
    </source>
</evidence>